<keyword evidence="2" id="KW-1185">Reference proteome</keyword>
<sequence>MPFLLHEHRPRCITSQKIVGGIGDELFKKTVSDVANSVITEFVSSVGDPSTYSKDVAKQFYADTGTIAYEQALDDVRTDSWNC</sequence>
<organism evidence="1 2">
    <name type="scientific">Ancylostoma ceylanicum</name>
    <dbReference type="NCBI Taxonomy" id="53326"/>
    <lineage>
        <taxon>Eukaryota</taxon>
        <taxon>Metazoa</taxon>
        <taxon>Ecdysozoa</taxon>
        <taxon>Nematoda</taxon>
        <taxon>Chromadorea</taxon>
        <taxon>Rhabditida</taxon>
        <taxon>Rhabditina</taxon>
        <taxon>Rhabditomorpha</taxon>
        <taxon>Strongyloidea</taxon>
        <taxon>Ancylostomatidae</taxon>
        <taxon>Ancylostomatinae</taxon>
        <taxon>Ancylostoma</taxon>
    </lineage>
</organism>
<protein>
    <submittedName>
        <fullName evidence="1">Uncharacterized protein</fullName>
    </submittedName>
</protein>
<evidence type="ECO:0000313" key="1">
    <source>
        <dbReference type="EMBL" id="EYC29933.1"/>
    </source>
</evidence>
<dbReference type="AlphaFoldDB" id="A0A016VT42"/>
<evidence type="ECO:0000313" key="2">
    <source>
        <dbReference type="Proteomes" id="UP000024635"/>
    </source>
</evidence>
<reference evidence="2" key="1">
    <citation type="journal article" date="2015" name="Nat. Genet.">
        <title>The genome and transcriptome of the zoonotic hookworm Ancylostoma ceylanicum identify infection-specific gene families.</title>
        <authorList>
            <person name="Schwarz E.M."/>
            <person name="Hu Y."/>
            <person name="Antoshechkin I."/>
            <person name="Miller M.M."/>
            <person name="Sternberg P.W."/>
            <person name="Aroian R.V."/>
        </authorList>
    </citation>
    <scope>NUCLEOTIDE SEQUENCE</scope>
    <source>
        <strain evidence="2">HY135</strain>
    </source>
</reference>
<name>A0A016VT42_9BILA</name>
<proteinExistence type="predicted"/>
<gene>
    <name evidence="1" type="primary">Acey_s0005.g2342</name>
    <name evidence="1" type="ORF">Y032_0005g2342</name>
</gene>
<accession>A0A016VT42</accession>
<dbReference type="Proteomes" id="UP000024635">
    <property type="component" value="Unassembled WGS sequence"/>
</dbReference>
<comment type="caution">
    <text evidence="1">The sequence shown here is derived from an EMBL/GenBank/DDBJ whole genome shotgun (WGS) entry which is preliminary data.</text>
</comment>
<dbReference type="EMBL" id="JARK01001341">
    <property type="protein sequence ID" value="EYC29933.1"/>
    <property type="molecule type" value="Genomic_DNA"/>
</dbReference>